<dbReference type="AlphaFoldDB" id="A0A2S9XXA9"/>
<dbReference type="RefSeq" id="WP_106392706.1">
    <property type="nucleotide sequence ID" value="NZ_PVNK01000154.1"/>
</dbReference>
<evidence type="ECO:0000313" key="1">
    <source>
        <dbReference type="EMBL" id="PRP97517.1"/>
    </source>
</evidence>
<dbReference type="Proteomes" id="UP000237968">
    <property type="component" value="Unassembled WGS sequence"/>
</dbReference>
<name>A0A2S9XXA9_9BACT</name>
<accession>A0A2S9XXA9</accession>
<protein>
    <submittedName>
        <fullName evidence="1">Uncharacterized protein</fullName>
    </submittedName>
</protein>
<keyword evidence="2" id="KW-1185">Reference proteome</keyword>
<organism evidence="1 2">
    <name type="scientific">Enhygromyxa salina</name>
    <dbReference type="NCBI Taxonomy" id="215803"/>
    <lineage>
        <taxon>Bacteria</taxon>
        <taxon>Pseudomonadati</taxon>
        <taxon>Myxococcota</taxon>
        <taxon>Polyangia</taxon>
        <taxon>Nannocystales</taxon>
        <taxon>Nannocystaceae</taxon>
        <taxon>Enhygromyxa</taxon>
    </lineage>
</organism>
<proteinExistence type="predicted"/>
<gene>
    <name evidence="1" type="ORF">ENSA5_33530</name>
</gene>
<comment type="caution">
    <text evidence="1">The sequence shown here is derived from an EMBL/GenBank/DDBJ whole genome shotgun (WGS) entry which is preliminary data.</text>
</comment>
<sequence length="395" mass="43717">MIEATLSPRHLLELLRPALDLDAHVFGDYVLADCYRLDEREPVCIELRRGLDAVEIEVVPVAAKGEGHEPPARVAGLGLSYRVPAPAEVGVAACRTLADALRTSLGDGARRWTVTPPSLRELAEPIAAEVRREPATLDDDPDRALLLRDFGYYERLYGVRPEPFYVVAQGERAPGVSVYYPAPRNGRVPNSAAVYAASMRIAHRRRMRRYFAGLGCVFDDEACPRTVPTPTTYARALAGRAGLARVRPRLIAGVGASLRPIHWGVLVRRNLLPVTVAPSWAVELHRRARDVELLANIPCDVGMTVHDMGLHALGLHAVPREAWDRLVNLAFEHVRARPWSVLGGPWGVLGRIASFFEGPVTTHCWDAWREADEPEDFEASFAPHFAALELELREL</sequence>
<reference evidence="1 2" key="1">
    <citation type="submission" date="2018-03" db="EMBL/GenBank/DDBJ databases">
        <title>Draft Genome Sequences of the Obligatory Marine Myxobacteria Enhygromyxa salina SWB005.</title>
        <authorList>
            <person name="Poehlein A."/>
            <person name="Moghaddam J.A."/>
            <person name="Harms H."/>
            <person name="Alanjari M."/>
            <person name="Koenig G.M."/>
            <person name="Daniel R."/>
            <person name="Schaeberle T.F."/>
        </authorList>
    </citation>
    <scope>NUCLEOTIDE SEQUENCE [LARGE SCALE GENOMIC DNA]</scope>
    <source>
        <strain evidence="1 2">SWB005</strain>
    </source>
</reference>
<evidence type="ECO:0000313" key="2">
    <source>
        <dbReference type="Proteomes" id="UP000237968"/>
    </source>
</evidence>
<dbReference type="EMBL" id="PVNK01000154">
    <property type="protein sequence ID" value="PRP97517.1"/>
    <property type="molecule type" value="Genomic_DNA"/>
</dbReference>
<dbReference type="OrthoDB" id="9819869at2"/>